<reference evidence="1" key="1">
    <citation type="submission" date="2018-02" db="EMBL/GenBank/DDBJ databases">
        <title>Rhizophora mucronata_Transcriptome.</title>
        <authorList>
            <person name="Meera S.P."/>
            <person name="Sreeshan A."/>
            <person name="Augustine A."/>
        </authorList>
    </citation>
    <scope>NUCLEOTIDE SEQUENCE</scope>
    <source>
        <tissue evidence="1">Leaf</tissue>
    </source>
</reference>
<organism evidence="1">
    <name type="scientific">Rhizophora mucronata</name>
    <name type="common">Asiatic mangrove</name>
    <dbReference type="NCBI Taxonomy" id="61149"/>
    <lineage>
        <taxon>Eukaryota</taxon>
        <taxon>Viridiplantae</taxon>
        <taxon>Streptophyta</taxon>
        <taxon>Embryophyta</taxon>
        <taxon>Tracheophyta</taxon>
        <taxon>Spermatophyta</taxon>
        <taxon>Magnoliopsida</taxon>
        <taxon>eudicotyledons</taxon>
        <taxon>Gunneridae</taxon>
        <taxon>Pentapetalae</taxon>
        <taxon>rosids</taxon>
        <taxon>fabids</taxon>
        <taxon>Malpighiales</taxon>
        <taxon>Rhizophoraceae</taxon>
        <taxon>Rhizophora</taxon>
    </lineage>
</organism>
<protein>
    <submittedName>
        <fullName evidence="1">ADP-ribosylation factor-like isoform X1</fullName>
    </submittedName>
</protein>
<dbReference type="EMBL" id="GGEC01030338">
    <property type="protein sequence ID" value="MBX10822.1"/>
    <property type="molecule type" value="Transcribed_RNA"/>
</dbReference>
<name>A0A2P2KYM4_RHIMU</name>
<dbReference type="AlphaFoldDB" id="A0A2P2KYM4"/>
<accession>A0A2P2KYM4</accession>
<proteinExistence type="predicted"/>
<evidence type="ECO:0000313" key="1">
    <source>
        <dbReference type="EMBL" id="MBX10822.1"/>
    </source>
</evidence>
<sequence length="61" mass="6970">MDDHTRTIFPNSNQYLHLSYTGCITCIAGISRAHVPLLEKDYMRAWTGCQTILQTRLNQGD</sequence>